<gene>
    <name evidence="9" type="ORF">KR51_00033230</name>
</gene>
<keyword evidence="6 7" id="KW-0472">Membrane</keyword>
<keyword evidence="10" id="KW-1185">Reference proteome</keyword>
<dbReference type="InterPro" id="IPR032816">
    <property type="entry name" value="VTT_dom"/>
</dbReference>
<keyword evidence="5 7" id="KW-1133">Transmembrane helix</keyword>
<evidence type="ECO:0000256" key="6">
    <source>
        <dbReference type="ARBA" id="ARBA00023136"/>
    </source>
</evidence>
<evidence type="ECO:0000313" key="10">
    <source>
        <dbReference type="Proteomes" id="UP000016960"/>
    </source>
</evidence>
<evidence type="ECO:0000256" key="7">
    <source>
        <dbReference type="SAM" id="Phobius"/>
    </source>
</evidence>
<dbReference type="PANTHER" id="PTHR42709:SF6">
    <property type="entry name" value="UNDECAPRENYL PHOSPHATE TRANSPORTER A"/>
    <property type="match status" value="1"/>
</dbReference>
<keyword evidence="3" id="KW-1003">Cell membrane</keyword>
<evidence type="ECO:0000313" key="9">
    <source>
        <dbReference type="EMBL" id="ERN40044.1"/>
    </source>
</evidence>
<dbReference type="STRING" id="582515.KR51_00033230"/>
<evidence type="ECO:0000256" key="2">
    <source>
        <dbReference type="ARBA" id="ARBA00010792"/>
    </source>
</evidence>
<dbReference type="InterPro" id="IPR051311">
    <property type="entry name" value="DedA_domain"/>
</dbReference>
<reference evidence="9 10" key="1">
    <citation type="submission" date="2013-05" db="EMBL/GenBank/DDBJ databases">
        <title>Draft genome sequence of Rubidibacter lacunae KORDI 51-2.</title>
        <authorList>
            <person name="Choi D.H."/>
            <person name="Noh J.H."/>
            <person name="Kwon K.-K."/>
            <person name="Lee J.-H."/>
            <person name="Ryu J.-Y."/>
        </authorList>
    </citation>
    <scope>NUCLEOTIDE SEQUENCE [LARGE SCALE GENOMIC DNA]</scope>
    <source>
        <strain evidence="9 10">KORDI 51-2</strain>
    </source>
</reference>
<keyword evidence="4 7" id="KW-0812">Transmembrane</keyword>
<feature type="domain" description="VTT" evidence="8">
    <location>
        <begin position="34"/>
        <end position="158"/>
    </location>
</feature>
<comment type="caution">
    <text evidence="9">The sequence shown here is derived from an EMBL/GenBank/DDBJ whole genome shotgun (WGS) entry which is preliminary data.</text>
</comment>
<comment type="similarity">
    <text evidence="2">Belongs to the DedA family.</text>
</comment>
<dbReference type="RefSeq" id="WP_022608934.1">
    <property type="nucleotide sequence ID" value="NZ_ASSJ01000081.1"/>
</dbReference>
<sequence>MDWLSLETWQELARSYGYGAVFLGIALENTGLPLPGETIALTGGYLAGNGELDYGRVLGSAIAGAILGDTCGYWLGRTGGWPLVVRVGSWFRISEVQLQTARDRFGRSARQAVFFGRFVTLLRIFAGPLAGIARMPYLEFLVCNAAGAAFWALAMVTLAFGLGRVVPLGQIASWVAQFGVLALVLAIAVILLAWWWETRRNRRPVGESVEQ</sequence>
<feature type="transmembrane region" description="Helical" evidence="7">
    <location>
        <begin position="112"/>
        <end position="131"/>
    </location>
</feature>
<dbReference type="eggNOG" id="COG0586">
    <property type="taxonomic scope" value="Bacteria"/>
</dbReference>
<dbReference type="GO" id="GO:0005886">
    <property type="term" value="C:plasma membrane"/>
    <property type="evidence" value="ECO:0007669"/>
    <property type="project" value="UniProtKB-SubCell"/>
</dbReference>
<proteinExistence type="inferred from homology"/>
<dbReference type="Proteomes" id="UP000016960">
    <property type="component" value="Unassembled WGS sequence"/>
</dbReference>
<accession>U5DHI3</accession>
<feature type="transmembrane region" description="Helical" evidence="7">
    <location>
        <begin position="174"/>
        <end position="196"/>
    </location>
</feature>
<protein>
    <submittedName>
        <fullName evidence="9">Putative membrane-associated protein</fullName>
    </submittedName>
</protein>
<dbReference type="OrthoDB" id="9813426at2"/>
<dbReference type="EMBL" id="ASSJ01000081">
    <property type="protein sequence ID" value="ERN40044.1"/>
    <property type="molecule type" value="Genomic_DNA"/>
</dbReference>
<evidence type="ECO:0000256" key="4">
    <source>
        <dbReference type="ARBA" id="ARBA00022692"/>
    </source>
</evidence>
<evidence type="ECO:0000259" key="8">
    <source>
        <dbReference type="Pfam" id="PF09335"/>
    </source>
</evidence>
<organism evidence="9 10">
    <name type="scientific">Rubidibacter lacunae KORDI 51-2</name>
    <dbReference type="NCBI Taxonomy" id="582515"/>
    <lineage>
        <taxon>Bacteria</taxon>
        <taxon>Bacillati</taxon>
        <taxon>Cyanobacteriota</taxon>
        <taxon>Cyanophyceae</taxon>
        <taxon>Oscillatoriophycideae</taxon>
        <taxon>Chroococcales</taxon>
        <taxon>Aphanothecaceae</taxon>
        <taxon>Rubidibacter</taxon>
    </lineage>
</organism>
<dbReference type="PANTHER" id="PTHR42709">
    <property type="entry name" value="ALKALINE PHOSPHATASE LIKE PROTEIN"/>
    <property type="match status" value="1"/>
</dbReference>
<dbReference type="PATRIC" id="fig|582515.4.peg.3732"/>
<dbReference type="Pfam" id="PF09335">
    <property type="entry name" value="VTT_dom"/>
    <property type="match status" value="1"/>
</dbReference>
<evidence type="ECO:0000256" key="1">
    <source>
        <dbReference type="ARBA" id="ARBA00004651"/>
    </source>
</evidence>
<name>U5DHI3_9CHRO</name>
<comment type="subcellular location">
    <subcellularLocation>
        <location evidence="1">Cell membrane</location>
        <topology evidence="1">Multi-pass membrane protein</topology>
    </subcellularLocation>
</comment>
<dbReference type="InParanoid" id="U5DHI3"/>
<dbReference type="AlphaFoldDB" id="U5DHI3"/>
<evidence type="ECO:0000256" key="5">
    <source>
        <dbReference type="ARBA" id="ARBA00022989"/>
    </source>
</evidence>
<dbReference type="FunCoup" id="U5DHI3">
    <property type="interactions" value="279"/>
</dbReference>
<feature type="transmembrane region" description="Helical" evidence="7">
    <location>
        <begin position="137"/>
        <end position="162"/>
    </location>
</feature>
<evidence type="ECO:0000256" key="3">
    <source>
        <dbReference type="ARBA" id="ARBA00022475"/>
    </source>
</evidence>